<evidence type="ECO:0000256" key="1">
    <source>
        <dbReference type="SAM" id="MobiDB-lite"/>
    </source>
</evidence>
<evidence type="ECO:0000313" key="2">
    <source>
        <dbReference type="EMBL" id="RYO80565.1"/>
    </source>
</evidence>
<proteinExistence type="predicted"/>
<feature type="region of interest" description="Disordered" evidence="1">
    <location>
        <begin position="1"/>
        <end position="31"/>
    </location>
</feature>
<keyword evidence="3" id="KW-1185">Reference proteome</keyword>
<dbReference type="EMBL" id="QJNS01000285">
    <property type="protein sequence ID" value="RYO80565.1"/>
    <property type="molecule type" value="Genomic_DNA"/>
</dbReference>
<reference evidence="2 3" key="1">
    <citation type="submission" date="2018-06" db="EMBL/GenBank/DDBJ databases">
        <title>Complete Genomes of Monosporascus.</title>
        <authorList>
            <person name="Robinson A.J."/>
            <person name="Natvig D.O."/>
        </authorList>
    </citation>
    <scope>NUCLEOTIDE SEQUENCE [LARGE SCALE GENOMIC DNA]</scope>
    <source>
        <strain evidence="2 3">CBS 609.92</strain>
    </source>
</reference>
<dbReference type="Proteomes" id="UP000294003">
    <property type="component" value="Unassembled WGS sequence"/>
</dbReference>
<name>A0ABY0GYQ9_9PEZI</name>
<organism evidence="2 3">
    <name type="scientific">Monosporascus cannonballus</name>
    <dbReference type="NCBI Taxonomy" id="155416"/>
    <lineage>
        <taxon>Eukaryota</taxon>
        <taxon>Fungi</taxon>
        <taxon>Dikarya</taxon>
        <taxon>Ascomycota</taxon>
        <taxon>Pezizomycotina</taxon>
        <taxon>Sordariomycetes</taxon>
        <taxon>Xylariomycetidae</taxon>
        <taxon>Xylariales</taxon>
        <taxon>Xylariales incertae sedis</taxon>
        <taxon>Monosporascus</taxon>
    </lineage>
</organism>
<gene>
    <name evidence="2" type="ORF">DL762_007582</name>
</gene>
<sequence>MDDFLDLHGSTPGQPGADGGRSAHQLSSADLLSHRSSREGLALGTYSALEPAAVNPTSPASVAAPQPNNHLAPLSFPADCIPLSWALQKHKRVMSTHDSSRRRSVVANLVVTGIEGPSVDILEAIHKELARSAEGSTIELLGSPPNAFVCIETDNERSSLALIERARDLTDELLSDKPATASNLFQDPLGVQPNARVILDIQGSGARPRLDRPLGRLQKSDESGAFVMEVGRAMYQGLKKVARQGSDLTLRVNFGHFILQSYPRGRTCLEVANTDLSRNIFAMIQQSDGPLLPTDNQTPSAADVVPEHIFEAHWEQGRLQADIVTMHDAQEPTKGSPGYQMNRVRTFRVKPALSEFSLTALSIGRKFDWNMEAYRDEEVDKAITGADRYFTSATIRMQCRGSEAHPHIILNTKHKLAKVFRDVTTRSVYRFRWRTTPYIVEIAINRRWESILAMRQPPKVDFGIAMYGENWDRRSQGGIQAAEDTWGDELNLLFGDEDGSAEDAEGRVCRFVTVVREVQGILERA</sequence>
<evidence type="ECO:0000313" key="3">
    <source>
        <dbReference type="Proteomes" id="UP000294003"/>
    </source>
</evidence>
<protein>
    <submittedName>
        <fullName evidence="2">Uncharacterized protein</fullName>
    </submittedName>
</protein>
<accession>A0ABY0GYQ9</accession>
<comment type="caution">
    <text evidence="2">The sequence shown here is derived from an EMBL/GenBank/DDBJ whole genome shotgun (WGS) entry which is preliminary data.</text>
</comment>